<organism evidence="2 3">
    <name type="scientific">Campylobacter corcagiensis</name>
    <dbReference type="NCBI Taxonomy" id="1448857"/>
    <lineage>
        <taxon>Bacteria</taxon>
        <taxon>Pseudomonadati</taxon>
        <taxon>Campylobacterota</taxon>
        <taxon>Epsilonproteobacteria</taxon>
        <taxon>Campylobacterales</taxon>
        <taxon>Campylobacteraceae</taxon>
        <taxon>Campylobacter</taxon>
    </lineage>
</organism>
<feature type="transmembrane region" description="Helical" evidence="1">
    <location>
        <begin position="203"/>
        <end position="225"/>
    </location>
</feature>
<sequence>MIGQVVGSGLIHANDGNYYRFSDLDFAVGQNVEFIPNDGVATQIKIFKGEIKEEKNIKNPFENFNIRDKIKNLKLINKSDTKTTPKKSKKSLNIPKFKLSAFKKPEFKKPTNINSTQTEKPIFQIKEYNNIEEKEHNNGFFEVPVFDLKKNEVSSQNKESNNAKVKEKNSVEISNDEIKLPPFKTLKTNQVKSPKKYSKELKIAKILAIGGVLMFMASFVIFAIYKDKAVNQATFCFALLAILYIIMTYKSLFIVGEMAKSKDLARNFLKSLFYPAILAFVLAFTIGFGSAFLDEFSIKEQFYIISLATLIAIICWIIYFISINKKVYVTLSRITKIELFRVYMILYIISNITISLIFIITSHPEWIILISPNLINIILGFTLIINLAILGVTIAMYIVYIIAWIKVKEIRKIWL</sequence>
<evidence type="ECO:0000313" key="3">
    <source>
        <dbReference type="Proteomes" id="UP000594749"/>
    </source>
</evidence>
<keyword evidence="1" id="KW-0812">Transmembrane</keyword>
<dbReference type="AlphaFoldDB" id="A0A7M1LGY5"/>
<feature type="transmembrane region" description="Helical" evidence="1">
    <location>
        <begin position="272"/>
        <end position="290"/>
    </location>
</feature>
<feature type="transmembrane region" description="Helical" evidence="1">
    <location>
        <begin position="374"/>
        <end position="405"/>
    </location>
</feature>
<keyword evidence="1" id="KW-0472">Membrane</keyword>
<evidence type="ECO:0000313" key="2">
    <source>
        <dbReference type="EMBL" id="QOQ87106.1"/>
    </source>
</evidence>
<feature type="transmembrane region" description="Helical" evidence="1">
    <location>
        <begin position="342"/>
        <end position="362"/>
    </location>
</feature>
<protein>
    <submittedName>
        <fullName evidence="2">Uncharacterized protein</fullName>
    </submittedName>
</protein>
<accession>A0A7M1LGY5</accession>
<keyword evidence="3" id="KW-1185">Reference proteome</keyword>
<gene>
    <name evidence="2" type="ORF">IMC76_07795</name>
</gene>
<dbReference type="RefSeq" id="WP_025803462.1">
    <property type="nucleotide sequence ID" value="NZ_CP053842.1"/>
</dbReference>
<dbReference type="Proteomes" id="UP000594749">
    <property type="component" value="Chromosome"/>
</dbReference>
<keyword evidence="1" id="KW-1133">Transmembrane helix</keyword>
<feature type="transmembrane region" description="Helical" evidence="1">
    <location>
        <begin position="302"/>
        <end position="321"/>
    </location>
</feature>
<evidence type="ECO:0000256" key="1">
    <source>
        <dbReference type="SAM" id="Phobius"/>
    </source>
</evidence>
<feature type="transmembrane region" description="Helical" evidence="1">
    <location>
        <begin position="231"/>
        <end position="252"/>
    </location>
</feature>
<name>A0A7M1LGY5_9BACT</name>
<reference evidence="2 3" key="1">
    <citation type="submission" date="2020-10" db="EMBL/GenBank/DDBJ databases">
        <title>Campylobacter and Helicobacter PacBio genomes.</title>
        <authorList>
            <person name="Lane C."/>
        </authorList>
    </citation>
    <scope>NUCLEOTIDE SEQUENCE [LARGE SCALE GENOMIC DNA]</scope>
    <source>
        <strain evidence="2 3">2016D-0077</strain>
    </source>
</reference>
<dbReference type="EMBL" id="CP063078">
    <property type="protein sequence ID" value="QOQ87106.1"/>
    <property type="molecule type" value="Genomic_DNA"/>
</dbReference>
<proteinExistence type="predicted"/>